<dbReference type="InterPro" id="IPR037066">
    <property type="entry name" value="Plug_dom_sf"/>
</dbReference>
<evidence type="ECO:0000256" key="3">
    <source>
        <dbReference type="ARBA" id="ARBA00022448"/>
    </source>
</evidence>
<dbReference type="InterPro" id="IPR000531">
    <property type="entry name" value="Beta-barrel_TonB"/>
</dbReference>
<evidence type="ECO:0000256" key="5">
    <source>
        <dbReference type="ARBA" id="ARBA00022496"/>
    </source>
</evidence>
<evidence type="ECO:0000256" key="15">
    <source>
        <dbReference type="RuleBase" id="RU003357"/>
    </source>
</evidence>
<dbReference type="EMBL" id="RRZA01000013">
    <property type="protein sequence ID" value="MBE0457054.1"/>
    <property type="molecule type" value="Genomic_DNA"/>
</dbReference>
<dbReference type="RefSeq" id="WP_192541098.1">
    <property type="nucleotide sequence ID" value="NZ_RRZA01000013.1"/>
</dbReference>
<evidence type="ECO:0000256" key="12">
    <source>
        <dbReference type="ARBA" id="ARBA00023170"/>
    </source>
</evidence>
<dbReference type="NCBIfam" id="TIGR01783">
    <property type="entry name" value="TonB-siderophor"/>
    <property type="match status" value="1"/>
</dbReference>
<feature type="signal peptide" evidence="16">
    <location>
        <begin position="1"/>
        <end position="32"/>
    </location>
</feature>
<comment type="similarity">
    <text evidence="2 14 15">Belongs to the TonB-dependent receptor family.</text>
</comment>
<reference evidence="19 20" key="1">
    <citation type="submission" date="2020-07" db="EMBL/GenBank/DDBJ databases">
        <title>Halophilic bacteria isolated from french cheeses.</title>
        <authorList>
            <person name="Kothe C.I."/>
            <person name="Farah-Kraiem B."/>
            <person name="Renault P."/>
            <person name="Dridi B."/>
        </authorList>
    </citation>
    <scope>NUCLEOTIDE SEQUENCE [LARGE SCALE GENOMIC DNA]</scope>
    <source>
        <strain evidence="19 20">FME14</strain>
    </source>
</reference>
<keyword evidence="13 14" id="KW-0998">Cell outer membrane</keyword>
<dbReference type="Pfam" id="PF07715">
    <property type="entry name" value="Plug"/>
    <property type="match status" value="1"/>
</dbReference>
<dbReference type="PANTHER" id="PTHR32552">
    <property type="entry name" value="FERRICHROME IRON RECEPTOR-RELATED"/>
    <property type="match status" value="1"/>
</dbReference>
<dbReference type="Gene3D" id="2.170.130.10">
    <property type="entry name" value="TonB-dependent receptor, plug domain"/>
    <property type="match status" value="1"/>
</dbReference>
<comment type="caution">
    <text evidence="19">The sequence shown here is derived from an EMBL/GenBank/DDBJ whole genome shotgun (WGS) entry which is preliminary data.</text>
</comment>
<evidence type="ECO:0000256" key="10">
    <source>
        <dbReference type="ARBA" id="ARBA00023077"/>
    </source>
</evidence>
<organism evidence="19 20">
    <name type="scientific">Pseudoalteromonas prydzensis</name>
    <dbReference type="NCBI Taxonomy" id="182141"/>
    <lineage>
        <taxon>Bacteria</taxon>
        <taxon>Pseudomonadati</taxon>
        <taxon>Pseudomonadota</taxon>
        <taxon>Gammaproteobacteria</taxon>
        <taxon>Alteromonadales</taxon>
        <taxon>Pseudoalteromonadaceae</taxon>
        <taxon>Pseudoalteromonas</taxon>
    </lineage>
</organism>
<feature type="domain" description="TonB-dependent receptor plug" evidence="18">
    <location>
        <begin position="76"/>
        <end position="180"/>
    </location>
</feature>
<name>A0ABR9FJQ5_9GAMM</name>
<evidence type="ECO:0000256" key="1">
    <source>
        <dbReference type="ARBA" id="ARBA00004571"/>
    </source>
</evidence>
<evidence type="ECO:0000256" key="9">
    <source>
        <dbReference type="ARBA" id="ARBA00023065"/>
    </source>
</evidence>
<evidence type="ECO:0000259" key="18">
    <source>
        <dbReference type="Pfam" id="PF07715"/>
    </source>
</evidence>
<dbReference type="InterPro" id="IPR012910">
    <property type="entry name" value="Plug_dom"/>
</dbReference>
<keyword evidence="6 14" id="KW-0812">Transmembrane</keyword>
<dbReference type="SUPFAM" id="SSF56935">
    <property type="entry name" value="Porins"/>
    <property type="match status" value="1"/>
</dbReference>
<keyword evidence="10 15" id="KW-0798">TonB box</keyword>
<accession>A0ABR9FJQ5</accession>
<evidence type="ECO:0000256" key="6">
    <source>
        <dbReference type="ARBA" id="ARBA00022692"/>
    </source>
</evidence>
<gene>
    <name evidence="19" type="ORF">EI167_06215</name>
</gene>
<evidence type="ECO:0000256" key="8">
    <source>
        <dbReference type="ARBA" id="ARBA00023004"/>
    </source>
</evidence>
<keyword evidence="20" id="KW-1185">Reference proteome</keyword>
<dbReference type="InterPro" id="IPR039426">
    <property type="entry name" value="TonB-dep_rcpt-like"/>
</dbReference>
<evidence type="ECO:0000256" key="2">
    <source>
        <dbReference type="ARBA" id="ARBA00009810"/>
    </source>
</evidence>
<keyword evidence="4 14" id="KW-1134">Transmembrane beta strand</keyword>
<evidence type="ECO:0000256" key="7">
    <source>
        <dbReference type="ARBA" id="ARBA00022729"/>
    </source>
</evidence>
<evidence type="ECO:0000313" key="19">
    <source>
        <dbReference type="EMBL" id="MBE0457054.1"/>
    </source>
</evidence>
<evidence type="ECO:0000256" key="4">
    <source>
        <dbReference type="ARBA" id="ARBA00022452"/>
    </source>
</evidence>
<dbReference type="Pfam" id="PF00593">
    <property type="entry name" value="TonB_dep_Rec_b-barrel"/>
    <property type="match status" value="1"/>
</dbReference>
<dbReference type="CDD" id="cd01347">
    <property type="entry name" value="ligand_gated_channel"/>
    <property type="match status" value="1"/>
</dbReference>
<evidence type="ECO:0000256" key="16">
    <source>
        <dbReference type="SAM" id="SignalP"/>
    </source>
</evidence>
<proteinExistence type="inferred from homology"/>
<dbReference type="InterPro" id="IPR010105">
    <property type="entry name" value="TonB_sidphr_rcpt"/>
</dbReference>
<dbReference type="PANTHER" id="PTHR32552:SF68">
    <property type="entry name" value="FERRICHROME OUTER MEMBRANE TRANSPORTER_PHAGE RECEPTOR"/>
    <property type="match status" value="1"/>
</dbReference>
<feature type="domain" description="TonB-dependent receptor-like beta-barrel" evidence="17">
    <location>
        <begin position="253"/>
        <end position="700"/>
    </location>
</feature>
<keyword evidence="7 16" id="KW-0732">Signal</keyword>
<dbReference type="Proteomes" id="UP000707245">
    <property type="component" value="Unassembled WGS sequence"/>
</dbReference>
<keyword evidence="9" id="KW-0406">Ion transport</keyword>
<dbReference type="Gene3D" id="2.40.170.20">
    <property type="entry name" value="TonB-dependent receptor, beta-barrel domain"/>
    <property type="match status" value="1"/>
</dbReference>
<evidence type="ECO:0000256" key="14">
    <source>
        <dbReference type="PROSITE-ProRule" id="PRU01360"/>
    </source>
</evidence>
<protein>
    <submittedName>
        <fullName evidence="19">TonB-dependent siderophore receptor</fullName>
    </submittedName>
</protein>
<evidence type="ECO:0000256" key="11">
    <source>
        <dbReference type="ARBA" id="ARBA00023136"/>
    </source>
</evidence>
<keyword evidence="12 19" id="KW-0675">Receptor</keyword>
<dbReference type="InterPro" id="IPR036942">
    <property type="entry name" value="Beta-barrel_TonB_sf"/>
</dbReference>
<keyword evidence="11 14" id="KW-0472">Membrane</keyword>
<keyword evidence="8" id="KW-0408">Iron</keyword>
<evidence type="ECO:0000256" key="13">
    <source>
        <dbReference type="ARBA" id="ARBA00023237"/>
    </source>
</evidence>
<comment type="subcellular location">
    <subcellularLocation>
        <location evidence="1 14">Cell outer membrane</location>
        <topology evidence="1 14">Multi-pass membrane protein</topology>
    </subcellularLocation>
</comment>
<evidence type="ECO:0000259" key="17">
    <source>
        <dbReference type="Pfam" id="PF00593"/>
    </source>
</evidence>
<dbReference type="PROSITE" id="PS52016">
    <property type="entry name" value="TONB_DEPENDENT_REC_3"/>
    <property type="match status" value="1"/>
</dbReference>
<keyword evidence="5" id="KW-0410">Iron transport</keyword>
<feature type="chain" id="PRO_5046187191" evidence="16">
    <location>
        <begin position="33"/>
        <end position="730"/>
    </location>
</feature>
<keyword evidence="3 14" id="KW-0813">Transport</keyword>
<evidence type="ECO:0000313" key="20">
    <source>
        <dbReference type="Proteomes" id="UP000707245"/>
    </source>
</evidence>
<sequence length="730" mass="80840">MKPVHTTSALPKSLSAITLALIGLNLTSIAYAKNNDPSQLKAVTVNADADQETATGPVDGYIARKSVTGTKTDTPIIETPQSISIVTADRIEAIGATRVTEALAYTAGVNTSPWGDLPQYDWLYIRGFDAYAPGFYQDGLQIRNSGNWGIWQAEPYGMERIEVLKGPSSVLYGQNGPGGVVNLVSKMPTPFSHNELQVTVGNYGLKQVAIDLSGPIDDNSEYLYRVTGLTKDAELSTESLENDRDYLALSLTWQPSTQGKITFYSQYYNVDAGAAWHAYPLEGTLLPNPNGDIEISTLIGEPDFNRYKQEQWVIGYQGEYHFNDNWQLQQHSRYAKFDVDYGVIWGKWAKKNTDDPSSADNFRYLNRTPLSSQETVTGLAIDTRVIGKISTGKLQHTLLFGVDYQDTEIDVSARYGGVLDDLDIFEPNYGSAVIQPEPNIAGISTLAQVGVYIQDQIKFDDKWVMTLAGRWDRAEIKNETPDGIIDPTSERTDTEFTARAGLVYLADNGFAPYLSYSESFAPTTNVDPQQGRPFSPETGRQYEAGVRYQPLDTVASYSMAAFDIERRDFTQWVWTTEPAGFKQTGAIQVRGMEFEALLQPTNRTNVTASYSWIPEAEVTESGNTIEIGKQDKAISEHQLSMWGDYRVADNFTVGLGARYTGSNHGTGELAPIKVDGYTLFDAMLSYDLAQWKLALNLRNLTDKTVITTCGSTSCSYGDRRKVALTATYQW</sequence>